<dbReference type="HOGENOM" id="CLU_1696102_0_0_1"/>
<organism evidence="2 3">
    <name type="scientific">Paxillus rubicundulus Ve08.2h10</name>
    <dbReference type="NCBI Taxonomy" id="930991"/>
    <lineage>
        <taxon>Eukaryota</taxon>
        <taxon>Fungi</taxon>
        <taxon>Dikarya</taxon>
        <taxon>Basidiomycota</taxon>
        <taxon>Agaricomycotina</taxon>
        <taxon>Agaricomycetes</taxon>
        <taxon>Agaricomycetidae</taxon>
        <taxon>Boletales</taxon>
        <taxon>Paxilineae</taxon>
        <taxon>Paxillaceae</taxon>
        <taxon>Paxillus</taxon>
    </lineage>
</organism>
<feature type="compositionally biased region" description="Low complexity" evidence="1">
    <location>
        <begin position="67"/>
        <end position="79"/>
    </location>
</feature>
<proteinExistence type="predicted"/>
<accession>A0A0D0CMF5</accession>
<reference evidence="2 3" key="1">
    <citation type="submission" date="2014-04" db="EMBL/GenBank/DDBJ databases">
        <authorList>
            <consortium name="DOE Joint Genome Institute"/>
            <person name="Kuo A."/>
            <person name="Kohler A."/>
            <person name="Jargeat P."/>
            <person name="Nagy L.G."/>
            <person name="Floudas D."/>
            <person name="Copeland A."/>
            <person name="Barry K.W."/>
            <person name="Cichocki N."/>
            <person name="Veneault-Fourrey C."/>
            <person name="LaButti K."/>
            <person name="Lindquist E.A."/>
            <person name="Lipzen A."/>
            <person name="Lundell T."/>
            <person name="Morin E."/>
            <person name="Murat C."/>
            <person name="Sun H."/>
            <person name="Tunlid A."/>
            <person name="Henrissat B."/>
            <person name="Grigoriev I.V."/>
            <person name="Hibbett D.S."/>
            <person name="Martin F."/>
            <person name="Nordberg H.P."/>
            <person name="Cantor M.N."/>
            <person name="Hua S.X."/>
        </authorList>
    </citation>
    <scope>NUCLEOTIDE SEQUENCE [LARGE SCALE GENOMIC DNA]</scope>
    <source>
        <strain evidence="2 3">Ve08.2h10</strain>
    </source>
</reference>
<gene>
    <name evidence="2" type="ORF">PAXRUDRAFT_22886</name>
</gene>
<dbReference type="EMBL" id="KN831715">
    <property type="protein sequence ID" value="KIK71751.1"/>
    <property type="molecule type" value="Genomic_DNA"/>
</dbReference>
<keyword evidence="3" id="KW-1185">Reference proteome</keyword>
<evidence type="ECO:0000256" key="1">
    <source>
        <dbReference type="SAM" id="MobiDB-lite"/>
    </source>
</evidence>
<reference evidence="3" key="2">
    <citation type="submission" date="2015-01" db="EMBL/GenBank/DDBJ databases">
        <title>Evolutionary Origins and Diversification of the Mycorrhizal Mutualists.</title>
        <authorList>
            <consortium name="DOE Joint Genome Institute"/>
            <consortium name="Mycorrhizal Genomics Consortium"/>
            <person name="Kohler A."/>
            <person name="Kuo A."/>
            <person name="Nagy L.G."/>
            <person name="Floudas D."/>
            <person name="Copeland A."/>
            <person name="Barry K.W."/>
            <person name="Cichocki N."/>
            <person name="Veneault-Fourrey C."/>
            <person name="LaButti K."/>
            <person name="Lindquist E.A."/>
            <person name="Lipzen A."/>
            <person name="Lundell T."/>
            <person name="Morin E."/>
            <person name="Murat C."/>
            <person name="Riley R."/>
            <person name="Ohm R."/>
            <person name="Sun H."/>
            <person name="Tunlid A."/>
            <person name="Henrissat B."/>
            <person name="Grigoriev I.V."/>
            <person name="Hibbett D.S."/>
            <person name="Martin F."/>
        </authorList>
    </citation>
    <scope>NUCLEOTIDE SEQUENCE [LARGE SCALE GENOMIC DNA]</scope>
    <source>
        <strain evidence="3">Ve08.2h10</strain>
    </source>
</reference>
<dbReference type="AlphaFoldDB" id="A0A0D0CMF5"/>
<dbReference type="Proteomes" id="UP000054538">
    <property type="component" value="Unassembled WGS sequence"/>
</dbReference>
<feature type="region of interest" description="Disordered" evidence="1">
    <location>
        <begin position="61"/>
        <end position="92"/>
    </location>
</feature>
<dbReference type="InParanoid" id="A0A0D0CMF5"/>
<protein>
    <submittedName>
        <fullName evidence="2">Uncharacterized protein</fullName>
    </submittedName>
</protein>
<sequence length="155" mass="17400">MPPTRRKRLLLERIGSPPLMSRALNGVRHSSSVTREELSIKLTLSSKSRKPSLLQQMGMETVGLEESSPPTSKCSTTSTLRTGMHENEGNPIKFGDHYLMGPELRTTIMTTMKQDMLGQETKGEVDVNRPMSLVMRIDMKPNESAQPSMKNFHIM</sequence>
<evidence type="ECO:0000313" key="3">
    <source>
        <dbReference type="Proteomes" id="UP000054538"/>
    </source>
</evidence>
<name>A0A0D0CMF5_9AGAM</name>
<evidence type="ECO:0000313" key="2">
    <source>
        <dbReference type="EMBL" id="KIK71751.1"/>
    </source>
</evidence>